<evidence type="ECO:0000256" key="7">
    <source>
        <dbReference type="ARBA" id="ARBA00023014"/>
    </source>
</evidence>
<evidence type="ECO:0000313" key="12">
    <source>
        <dbReference type="EMBL" id="SNB64904.1"/>
    </source>
</evidence>
<comment type="similarity">
    <text evidence="8 9">Belongs to the Mrp/NBP35 ATP-binding proteins family.</text>
</comment>
<feature type="domain" description="MIP18 family-like" evidence="11">
    <location>
        <begin position="7"/>
        <end position="74"/>
    </location>
</feature>
<evidence type="ECO:0000256" key="6">
    <source>
        <dbReference type="ARBA" id="ARBA00023004"/>
    </source>
</evidence>
<dbReference type="EMBL" id="FYEH01000004">
    <property type="protein sequence ID" value="SNB64904.1"/>
    <property type="molecule type" value="Genomic_DNA"/>
</dbReference>
<comment type="similarity">
    <text evidence="2">In the C-terminal section; belongs to the Mrp/NBP35 ATP-binding proteins family.</text>
</comment>
<dbReference type="InterPro" id="IPR033756">
    <property type="entry name" value="YlxH/NBP35"/>
</dbReference>
<keyword evidence="13" id="KW-1185">Reference proteome</keyword>
<keyword evidence="4 9" id="KW-0547">Nucleotide-binding</keyword>
<evidence type="ECO:0000256" key="5">
    <source>
        <dbReference type="ARBA" id="ARBA00022840"/>
    </source>
</evidence>
<evidence type="ECO:0000256" key="1">
    <source>
        <dbReference type="ARBA" id="ARBA00007352"/>
    </source>
</evidence>
<dbReference type="GO" id="GO:0016226">
    <property type="term" value="P:iron-sulfur cluster assembly"/>
    <property type="evidence" value="ECO:0007669"/>
    <property type="project" value="InterPro"/>
</dbReference>
<evidence type="ECO:0000256" key="2">
    <source>
        <dbReference type="ARBA" id="ARBA00008205"/>
    </source>
</evidence>
<evidence type="ECO:0000256" key="3">
    <source>
        <dbReference type="ARBA" id="ARBA00022723"/>
    </source>
</evidence>
<dbReference type="PANTHER" id="PTHR42961:SF2">
    <property type="entry name" value="IRON-SULFUR PROTEIN NUBPL"/>
    <property type="match status" value="1"/>
</dbReference>
<dbReference type="Pfam" id="PF01883">
    <property type="entry name" value="FeS_assembly_P"/>
    <property type="match status" value="1"/>
</dbReference>
<dbReference type="InterPro" id="IPR000808">
    <property type="entry name" value="Mrp-like_CS"/>
</dbReference>
<dbReference type="FunFam" id="3.40.50.300:FF:000418">
    <property type="entry name" value="Iron-sulfur cluster carrier protein"/>
    <property type="match status" value="1"/>
</dbReference>
<dbReference type="Pfam" id="PF10609">
    <property type="entry name" value="ParA"/>
    <property type="match status" value="1"/>
</dbReference>
<dbReference type="GO" id="GO:0046872">
    <property type="term" value="F:metal ion binding"/>
    <property type="evidence" value="ECO:0007669"/>
    <property type="project" value="UniProtKB-KW"/>
</dbReference>
<dbReference type="PROSITE" id="PS01215">
    <property type="entry name" value="MRP"/>
    <property type="match status" value="1"/>
</dbReference>
<dbReference type="HAMAP" id="MF_02040">
    <property type="entry name" value="Mrp_NBP35"/>
    <property type="match status" value="1"/>
</dbReference>
<feature type="binding site" evidence="9">
    <location>
        <begin position="126"/>
        <end position="133"/>
    </location>
    <ligand>
        <name>ATP</name>
        <dbReference type="ChEBI" id="CHEBI:30616"/>
    </ligand>
</feature>
<dbReference type="SUPFAM" id="SSF117916">
    <property type="entry name" value="Fe-S cluster assembly (FSCA) domain-like"/>
    <property type="match status" value="1"/>
</dbReference>
<dbReference type="GO" id="GO:0140663">
    <property type="term" value="F:ATP-dependent FeS chaperone activity"/>
    <property type="evidence" value="ECO:0007669"/>
    <property type="project" value="InterPro"/>
</dbReference>
<dbReference type="CDD" id="cd02037">
    <property type="entry name" value="Mrp_NBP35"/>
    <property type="match status" value="1"/>
</dbReference>
<evidence type="ECO:0000259" key="11">
    <source>
        <dbReference type="Pfam" id="PF01883"/>
    </source>
</evidence>
<sequence>MSDPLHDAVLSALKSVPHPRLGDDVVSLGLISGVVVKGGNVGFAIEVDPREAPALEPLRRACEAAVKALPGVTSCTAVLTAERPAGSAPAAQHSHAAPSQPSPGQPASPGAPLGLDVKAIIAVASGKGGVGKSTTAINLAMALAAGGRRVGLLDADIYGPSIPRMSGMSGRPSTPDGKRLRPMQAHGVNIMSMGFLVDEETPMIWRGPMVQSALQQMLGDVDWGPLDVLVVDLPPGTGDAQLTMAQRVPLAGAVIVSTPQDIALLDARKAINMFRKVNVPILGVVENMSYFCCPNCGHRTEIFAHGGARACAKRYEVPFLGEIPLDPVIRETSDGGTPIVVSQPGSPQALAYLEIGQRVIEGLALAPTRAAPTISYD</sequence>
<feature type="compositionally biased region" description="Low complexity" evidence="10">
    <location>
        <begin position="86"/>
        <end position="99"/>
    </location>
</feature>
<accession>A0A212QYT0</accession>
<evidence type="ECO:0000256" key="9">
    <source>
        <dbReference type="HAMAP-Rule" id="MF_02040"/>
    </source>
</evidence>
<gene>
    <name evidence="12" type="ORF">SAMN07250955_104160</name>
</gene>
<organism evidence="12 13">
    <name type="scientific">Arboricoccus pini</name>
    <dbReference type="NCBI Taxonomy" id="1963835"/>
    <lineage>
        <taxon>Bacteria</taxon>
        <taxon>Pseudomonadati</taxon>
        <taxon>Pseudomonadota</taxon>
        <taxon>Alphaproteobacteria</taxon>
        <taxon>Geminicoccales</taxon>
        <taxon>Geminicoccaceae</taxon>
        <taxon>Arboricoccus</taxon>
    </lineage>
</organism>
<keyword evidence="3 9" id="KW-0479">Metal-binding</keyword>
<dbReference type="Proteomes" id="UP000197065">
    <property type="component" value="Unassembled WGS sequence"/>
</dbReference>
<dbReference type="PANTHER" id="PTHR42961">
    <property type="entry name" value="IRON-SULFUR PROTEIN NUBPL"/>
    <property type="match status" value="1"/>
</dbReference>
<dbReference type="RefSeq" id="WP_088560742.1">
    <property type="nucleotide sequence ID" value="NZ_FYEH01000004.1"/>
</dbReference>
<dbReference type="InterPro" id="IPR034904">
    <property type="entry name" value="FSCA_dom_sf"/>
</dbReference>
<comment type="function">
    <text evidence="9">Binds and transfers iron-sulfur (Fe-S) clusters to target apoproteins. Can hydrolyze ATP.</text>
</comment>
<dbReference type="InterPro" id="IPR027417">
    <property type="entry name" value="P-loop_NTPase"/>
</dbReference>
<protein>
    <recommendedName>
        <fullName evidence="9">Iron-sulfur cluster carrier protein</fullName>
    </recommendedName>
</protein>
<feature type="region of interest" description="Disordered" evidence="10">
    <location>
        <begin position="86"/>
        <end position="111"/>
    </location>
</feature>
<keyword evidence="5 9" id="KW-0067">ATP-binding</keyword>
<comment type="subunit">
    <text evidence="9">Homodimer.</text>
</comment>
<dbReference type="Gene3D" id="3.40.50.300">
    <property type="entry name" value="P-loop containing nucleotide triphosphate hydrolases"/>
    <property type="match status" value="1"/>
</dbReference>
<dbReference type="OrthoDB" id="9809679at2"/>
<dbReference type="InterPro" id="IPR002744">
    <property type="entry name" value="MIP18-like"/>
</dbReference>
<evidence type="ECO:0000256" key="4">
    <source>
        <dbReference type="ARBA" id="ARBA00022741"/>
    </source>
</evidence>
<dbReference type="GO" id="GO:0016887">
    <property type="term" value="F:ATP hydrolysis activity"/>
    <property type="evidence" value="ECO:0007669"/>
    <property type="project" value="UniProtKB-UniRule"/>
</dbReference>
<reference evidence="12 13" key="1">
    <citation type="submission" date="2017-06" db="EMBL/GenBank/DDBJ databases">
        <authorList>
            <person name="Kim H.J."/>
            <person name="Triplett B.A."/>
        </authorList>
    </citation>
    <scope>NUCLEOTIDE SEQUENCE [LARGE SCALE GENOMIC DNA]</scope>
    <source>
        <strain evidence="12 13">B29T1</strain>
    </source>
</reference>
<dbReference type="GO" id="GO:0005524">
    <property type="term" value="F:ATP binding"/>
    <property type="evidence" value="ECO:0007669"/>
    <property type="project" value="UniProtKB-UniRule"/>
</dbReference>
<keyword evidence="6 9" id="KW-0408">Iron</keyword>
<keyword evidence="9" id="KW-0378">Hydrolase</keyword>
<dbReference type="InterPro" id="IPR044304">
    <property type="entry name" value="NUBPL-like"/>
</dbReference>
<dbReference type="Gene3D" id="3.30.300.130">
    <property type="entry name" value="Fe-S cluster assembly (FSCA)"/>
    <property type="match status" value="1"/>
</dbReference>
<evidence type="ECO:0000313" key="13">
    <source>
        <dbReference type="Proteomes" id="UP000197065"/>
    </source>
</evidence>
<dbReference type="GO" id="GO:0051539">
    <property type="term" value="F:4 iron, 4 sulfur cluster binding"/>
    <property type="evidence" value="ECO:0007669"/>
    <property type="project" value="TreeGrafter"/>
</dbReference>
<dbReference type="SUPFAM" id="SSF52540">
    <property type="entry name" value="P-loop containing nucleoside triphosphate hydrolases"/>
    <property type="match status" value="1"/>
</dbReference>
<evidence type="ECO:0000256" key="8">
    <source>
        <dbReference type="ARBA" id="ARBA00024036"/>
    </source>
</evidence>
<comment type="similarity">
    <text evidence="1">In the N-terminal section; belongs to the MIP18 family.</text>
</comment>
<evidence type="ECO:0000256" key="10">
    <source>
        <dbReference type="SAM" id="MobiDB-lite"/>
    </source>
</evidence>
<dbReference type="InterPro" id="IPR019591">
    <property type="entry name" value="Mrp/NBP35_ATP-bd"/>
</dbReference>
<dbReference type="AlphaFoldDB" id="A0A212QYT0"/>
<proteinExistence type="inferred from homology"/>
<name>A0A212QYT0_9PROT</name>
<keyword evidence="7 9" id="KW-0411">Iron-sulfur</keyword>